<dbReference type="PANTHER" id="PTHR48081:SF13">
    <property type="entry name" value="ALPHA_BETA HYDROLASE"/>
    <property type="match status" value="1"/>
</dbReference>
<reference evidence="4" key="2">
    <citation type="journal article" date="2019" name="MicrobiologyOpen">
        <title>High-quality draft genome sequence of Gaiella occulta isolated from a 150 meter deep mineral water borehole and comparison with the genome sequences of other deep-branching lineages of the phylum Actinobacteria.</title>
        <authorList>
            <person name="Severino R."/>
            <person name="Froufe H.J.C."/>
            <person name="Barroso C."/>
            <person name="Albuquerque L."/>
            <person name="Lobo-da-Cunha A."/>
            <person name="da Costa M.S."/>
            <person name="Egas C."/>
        </authorList>
    </citation>
    <scope>NUCLEOTIDE SEQUENCE [LARGE SCALE GENOMIC DNA]</scope>
    <source>
        <strain evidence="4">F2-233</strain>
    </source>
</reference>
<proteinExistence type="predicted"/>
<keyword evidence="1 3" id="KW-0378">Hydrolase</keyword>
<dbReference type="OrthoDB" id="255603at2"/>
<gene>
    <name evidence="3" type="ORF">Gocc_2003</name>
</gene>
<evidence type="ECO:0000259" key="2">
    <source>
        <dbReference type="Pfam" id="PF20434"/>
    </source>
</evidence>
<organism evidence="3 4">
    <name type="scientific">Gaiella occulta</name>
    <dbReference type="NCBI Taxonomy" id="1002870"/>
    <lineage>
        <taxon>Bacteria</taxon>
        <taxon>Bacillati</taxon>
        <taxon>Actinomycetota</taxon>
        <taxon>Thermoleophilia</taxon>
        <taxon>Gaiellales</taxon>
        <taxon>Gaiellaceae</taxon>
        <taxon>Gaiella</taxon>
    </lineage>
</organism>
<dbReference type="AlphaFoldDB" id="A0A7M2YY72"/>
<comment type="caution">
    <text evidence="3">The sequence shown here is derived from an EMBL/GenBank/DDBJ whole genome shotgun (WGS) entry which is preliminary data.</text>
</comment>
<dbReference type="InterPro" id="IPR050300">
    <property type="entry name" value="GDXG_lipolytic_enzyme"/>
</dbReference>
<dbReference type="RefSeq" id="WP_114796420.1">
    <property type="nucleotide sequence ID" value="NZ_QQZY01000004.1"/>
</dbReference>
<dbReference type="InterPro" id="IPR049492">
    <property type="entry name" value="BD-FAE-like_dom"/>
</dbReference>
<feature type="domain" description="BD-FAE-like" evidence="2">
    <location>
        <begin position="27"/>
        <end position="216"/>
    </location>
</feature>
<dbReference type="EMBL" id="QQZY01000004">
    <property type="protein sequence ID" value="RDI74427.1"/>
    <property type="molecule type" value="Genomic_DNA"/>
</dbReference>
<dbReference type="GO" id="GO:0016787">
    <property type="term" value="F:hydrolase activity"/>
    <property type="evidence" value="ECO:0007669"/>
    <property type="project" value="UniProtKB-KW"/>
</dbReference>
<accession>A0A7M2YY72</accession>
<evidence type="ECO:0000256" key="1">
    <source>
        <dbReference type="ARBA" id="ARBA00022801"/>
    </source>
</evidence>
<dbReference type="PANTHER" id="PTHR48081">
    <property type="entry name" value="AB HYDROLASE SUPERFAMILY PROTEIN C4A8.06C"/>
    <property type="match status" value="1"/>
</dbReference>
<reference evidence="3 4" key="1">
    <citation type="submission" date="2018-07" db="EMBL/GenBank/DDBJ databases">
        <title>High-quality-draft genome sequence of Gaiella occulta.</title>
        <authorList>
            <person name="Severino R."/>
            <person name="Froufe H.J.C."/>
            <person name="Rainey F.A."/>
            <person name="Barroso C."/>
            <person name="Albuquerque L."/>
            <person name="Lobo-Da-Cunha A."/>
            <person name="Da Costa M.S."/>
            <person name="Egas C."/>
        </authorList>
    </citation>
    <scope>NUCLEOTIDE SEQUENCE [LARGE SCALE GENOMIC DNA]</scope>
    <source>
        <strain evidence="3 4">F2-233</strain>
    </source>
</reference>
<evidence type="ECO:0000313" key="3">
    <source>
        <dbReference type="EMBL" id="RDI74427.1"/>
    </source>
</evidence>
<dbReference type="InterPro" id="IPR029058">
    <property type="entry name" value="AB_hydrolase_fold"/>
</dbReference>
<keyword evidence="4" id="KW-1185">Reference proteome</keyword>
<dbReference type="SUPFAM" id="SSF53474">
    <property type="entry name" value="alpha/beta-Hydrolases"/>
    <property type="match status" value="1"/>
</dbReference>
<name>A0A7M2YY72_9ACTN</name>
<dbReference type="Pfam" id="PF20434">
    <property type="entry name" value="BD-FAE"/>
    <property type="match status" value="1"/>
</dbReference>
<dbReference type="Gene3D" id="3.40.50.1820">
    <property type="entry name" value="alpha/beta hydrolase"/>
    <property type="match status" value="1"/>
</dbReference>
<dbReference type="Proteomes" id="UP000254134">
    <property type="component" value="Unassembled WGS sequence"/>
</dbReference>
<evidence type="ECO:0000313" key="4">
    <source>
        <dbReference type="Proteomes" id="UP000254134"/>
    </source>
</evidence>
<protein>
    <submittedName>
        <fullName evidence="3">Alpha/beta hydrolase-type protein</fullName>
    </submittedName>
</protein>
<sequence length="263" mass="26728">MALSHKPPPARQIAYGDHPDQVGNLHLPAGDGPWPVVVLVHGGFWRYGWDRTLMTPLARDLAGGGIAAWNVEYRRVGQEGGGWPGTLADVAAAADAAAGLEGVDPTRAATLGHSAGGHLALWLAARHRLPAGAPGAGPRLRPVAAVSQAGVGDLARAAADGLGGGACEALLGGTPLERPDRYAAASPAALLPLGVPQLLVHGARDDIVPPGQSRAYAHAAAAAGDEVELVELEQADHFDVIEPGHAAWAAVVGRLPRLLGLAA</sequence>